<reference evidence="2 3" key="1">
    <citation type="submission" date="2022-12" db="EMBL/GenBank/DDBJ databases">
        <title>Genomic features and morphological characterization of a novel Knufia sp. strain isolated from spacecraft assembly facility.</title>
        <authorList>
            <person name="Teixeira M."/>
            <person name="Chander A.M."/>
            <person name="Stajich J.E."/>
            <person name="Venkateswaran K."/>
        </authorList>
    </citation>
    <scope>NUCLEOTIDE SEQUENCE [LARGE SCALE GENOMIC DNA]</scope>
    <source>
        <strain evidence="2 3">FJI-L2-BK-P2</strain>
    </source>
</reference>
<dbReference type="Proteomes" id="UP001316803">
    <property type="component" value="Unassembled WGS sequence"/>
</dbReference>
<keyword evidence="3" id="KW-1185">Reference proteome</keyword>
<evidence type="ECO:0000313" key="3">
    <source>
        <dbReference type="Proteomes" id="UP001316803"/>
    </source>
</evidence>
<sequence length="138" mass="14892">MASLLRSSFRAPRVLLTNPSISTTPRRFAGDYGSKQSGNAEDVHGSNPKKHLEHPGPEPPSTKAGSGPAANSGDKDGASPKIHQPKSAAEEQNEDVRKHNEDMKNRSEKSANQLGESDNKVDKQFWTGDVGDMKEKDG</sequence>
<evidence type="ECO:0000256" key="1">
    <source>
        <dbReference type="SAM" id="MobiDB-lite"/>
    </source>
</evidence>
<dbReference type="AlphaFoldDB" id="A0AAN8EHM9"/>
<proteinExistence type="predicted"/>
<feature type="region of interest" description="Disordered" evidence="1">
    <location>
        <begin position="1"/>
        <end position="138"/>
    </location>
</feature>
<organism evidence="2 3">
    <name type="scientific">Knufia fluminis</name>
    <dbReference type="NCBI Taxonomy" id="191047"/>
    <lineage>
        <taxon>Eukaryota</taxon>
        <taxon>Fungi</taxon>
        <taxon>Dikarya</taxon>
        <taxon>Ascomycota</taxon>
        <taxon>Pezizomycotina</taxon>
        <taxon>Eurotiomycetes</taxon>
        <taxon>Chaetothyriomycetidae</taxon>
        <taxon>Chaetothyriales</taxon>
        <taxon>Trichomeriaceae</taxon>
        <taxon>Knufia</taxon>
    </lineage>
</organism>
<evidence type="ECO:0000313" key="2">
    <source>
        <dbReference type="EMBL" id="KAK5951743.1"/>
    </source>
</evidence>
<protein>
    <submittedName>
        <fullName evidence="2">Uncharacterized protein</fullName>
    </submittedName>
</protein>
<accession>A0AAN8EHM9</accession>
<name>A0AAN8EHM9_9EURO</name>
<dbReference type="EMBL" id="JAKLMC020000018">
    <property type="protein sequence ID" value="KAK5951743.1"/>
    <property type="molecule type" value="Genomic_DNA"/>
</dbReference>
<feature type="compositionally biased region" description="Basic and acidic residues" evidence="1">
    <location>
        <begin position="94"/>
        <end position="109"/>
    </location>
</feature>
<comment type="caution">
    <text evidence="2">The sequence shown here is derived from an EMBL/GenBank/DDBJ whole genome shotgun (WGS) entry which is preliminary data.</text>
</comment>
<gene>
    <name evidence="2" type="ORF">OHC33_007035</name>
</gene>